<dbReference type="AlphaFoldDB" id="A0A914AIE9"/>
<comment type="similarity">
    <text evidence="3 7">Belongs to the flavin monoamine oxidase family.</text>
</comment>
<feature type="binding site" evidence="6">
    <location>
        <position position="552"/>
    </location>
    <ligand>
        <name>FAD</name>
        <dbReference type="ChEBI" id="CHEBI:57692"/>
    </ligand>
</feature>
<feature type="compositionally biased region" description="Low complexity" evidence="8">
    <location>
        <begin position="47"/>
        <end position="62"/>
    </location>
</feature>
<keyword evidence="7" id="KW-0274">FAD</keyword>
<evidence type="ECO:0000256" key="6">
    <source>
        <dbReference type="PIRSR" id="PIRSR601613-1"/>
    </source>
</evidence>
<dbReference type="EC" id="1.4.3.-" evidence="7"/>
<feature type="region of interest" description="Disordered" evidence="8">
    <location>
        <begin position="31"/>
        <end position="62"/>
    </location>
</feature>
<organism evidence="10 11">
    <name type="scientific">Patiria miniata</name>
    <name type="common">Bat star</name>
    <name type="synonym">Asterina miniata</name>
    <dbReference type="NCBI Taxonomy" id="46514"/>
    <lineage>
        <taxon>Eukaryota</taxon>
        <taxon>Metazoa</taxon>
        <taxon>Echinodermata</taxon>
        <taxon>Eleutherozoa</taxon>
        <taxon>Asterozoa</taxon>
        <taxon>Asteroidea</taxon>
        <taxon>Valvatacea</taxon>
        <taxon>Valvatida</taxon>
        <taxon>Asterinidae</taxon>
        <taxon>Patiria</taxon>
    </lineage>
</organism>
<dbReference type="PRINTS" id="PR00757">
    <property type="entry name" value="AMINEOXDASEF"/>
</dbReference>
<evidence type="ECO:0000313" key="11">
    <source>
        <dbReference type="Proteomes" id="UP000887568"/>
    </source>
</evidence>
<evidence type="ECO:0000313" key="10">
    <source>
        <dbReference type="EnsemblMetazoa" id="XP_038063502.1"/>
    </source>
</evidence>
<dbReference type="RefSeq" id="XP_038063502.1">
    <property type="nucleotide sequence ID" value="XM_038207574.1"/>
</dbReference>
<reference evidence="10" key="1">
    <citation type="submission" date="2022-11" db="UniProtKB">
        <authorList>
            <consortium name="EnsemblMetazoa"/>
        </authorList>
    </citation>
    <scope>IDENTIFICATION</scope>
</reference>
<dbReference type="PANTHER" id="PTHR43563">
    <property type="entry name" value="AMINE OXIDASE"/>
    <property type="match status" value="1"/>
</dbReference>
<comment type="subcellular location">
    <subcellularLocation>
        <location evidence="2">Mitochondrion outer membrane</location>
        <topology evidence="2">Single-pass type IV membrane protein</topology>
        <orientation evidence="2">Cytoplasmic side</orientation>
    </subcellularLocation>
</comment>
<name>A0A914AIE9_PATMI</name>
<protein>
    <recommendedName>
        <fullName evidence="7">Amine oxidase</fullName>
        <ecNumber evidence="7">1.4.3.-</ecNumber>
    </recommendedName>
</protein>
<comment type="cofactor">
    <cofactor evidence="1 7">
        <name>FAD</name>
        <dbReference type="ChEBI" id="CHEBI:57692"/>
    </cofactor>
</comment>
<dbReference type="OMA" id="TGHAYYF"/>
<dbReference type="OrthoDB" id="7777654at2759"/>
<dbReference type="GO" id="GO:0097621">
    <property type="term" value="F:monoamine oxidase activity"/>
    <property type="evidence" value="ECO:0007669"/>
    <property type="project" value="UniProtKB-EC"/>
</dbReference>
<accession>A0A914AIE9</accession>
<dbReference type="SUPFAM" id="SSF54373">
    <property type="entry name" value="FAD-linked reductases, C-terminal domain"/>
    <property type="match status" value="1"/>
</dbReference>
<dbReference type="InterPro" id="IPR001613">
    <property type="entry name" value="Flavin_amine_oxidase"/>
</dbReference>
<dbReference type="Gene3D" id="3.50.50.60">
    <property type="entry name" value="FAD/NAD(P)-binding domain"/>
    <property type="match status" value="1"/>
</dbReference>
<evidence type="ECO:0000256" key="8">
    <source>
        <dbReference type="SAM" id="MobiDB-lite"/>
    </source>
</evidence>
<dbReference type="GO" id="GO:0008131">
    <property type="term" value="F:primary methylamine oxidase activity"/>
    <property type="evidence" value="ECO:0007669"/>
    <property type="project" value="UniProtKB-ARBA"/>
</dbReference>
<dbReference type="InterPro" id="IPR036188">
    <property type="entry name" value="FAD/NAD-bd_sf"/>
</dbReference>
<feature type="binding site" evidence="6">
    <location>
        <position position="345"/>
    </location>
    <ligand>
        <name>FAD</name>
        <dbReference type="ChEBI" id="CHEBI:57692"/>
    </ligand>
</feature>
<dbReference type="GO" id="GO:0005741">
    <property type="term" value="C:mitochondrial outer membrane"/>
    <property type="evidence" value="ECO:0007669"/>
    <property type="project" value="UniProtKB-SubCell"/>
</dbReference>
<evidence type="ECO:0000259" key="9">
    <source>
        <dbReference type="Pfam" id="PF01593"/>
    </source>
</evidence>
<keyword evidence="4 7" id="KW-0560">Oxidoreductase</keyword>
<dbReference type="Pfam" id="PF01593">
    <property type="entry name" value="Amino_oxidase"/>
    <property type="match status" value="1"/>
</dbReference>
<evidence type="ECO:0000256" key="1">
    <source>
        <dbReference type="ARBA" id="ARBA00001974"/>
    </source>
</evidence>
<keyword evidence="7" id="KW-0285">Flavoprotein</keyword>
<feature type="domain" description="Amine oxidase" evidence="9">
    <location>
        <begin position="117"/>
        <end position="576"/>
    </location>
</feature>
<feature type="compositionally biased region" description="Polar residues" evidence="8">
    <location>
        <begin position="31"/>
        <end position="45"/>
    </location>
</feature>
<dbReference type="InterPro" id="IPR050703">
    <property type="entry name" value="Flavin_MAO"/>
</dbReference>
<evidence type="ECO:0000256" key="2">
    <source>
        <dbReference type="ARBA" id="ARBA00004362"/>
    </source>
</evidence>
<evidence type="ECO:0000256" key="3">
    <source>
        <dbReference type="ARBA" id="ARBA00005995"/>
    </source>
</evidence>
<comment type="catalytic activity">
    <reaction evidence="5">
        <text>a secondary aliphatic amine + O2 + H2O = a primary amine + an aldehyde + H2O2</text>
        <dbReference type="Rhea" id="RHEA:26414"/>
        <dbReference type="ChEBI" id="CHEBI:15377"/>
        <dbReference type="ChEBI" id="CHEBI:15379"/>
        <dbReference type="ChEBI" id="CHEBI:16240"/>
        <dbReference type="ChEBI" id="CHEBI:17478"/>
        <dbReference type="ChEBI" id="CHEBI:58855"/>
        <dbReference type="ChEBI" id="CHEBI:65296"/>
        <dbReference type="EC" id="1.4.3.4"/>
    </reaction>
</comment>
<dbReference type="SUPFAM" id="SSF51905">
    <property type="entry name" value="FAD/NAD(P)-binding domain"/>
    <property type="match status" value="1"/>
</dbReference>
<proteinExistence type="inferred from homology"/>
<evidence type="ECO:0000256" key="5">
    <source>
        <dbReference type="ARBA" id="ARBA00048448"/>
    </source>
</evidence>
<sequence length="587" mass="64133">MSFFSSLLKRNEKAGGGDEAPVFIENGDALSTETGQSASTKTTGAIATARSPAPSPSATPRSSAVGLSLASAFKKITTGDLLTELHPSNHGVAAGTDEPDAGSKSPSVSVVIVGAGLAGLAAAHSLRCANQGISLLVLESSDRVGSRIVTRDLESSNGRDFWDLGAQWISGSQIHMMQLVDQLDLQMYTQTDAGTHLAHFDDGRKVAFEALTHPFSSMTKLDYTTFISKVEKLRLEVSLENPEDCPMAREWDSVTLEQFRKQHIWTAAAQQYFDAQIKLVFGVPPSEMSTLFFLFVISSAGGWHSLFEMGSETAREFRIKGGTQRVCEILADKINRSYLKLGDPVVSINQSDSELVTVQTLSGKRYRCERVIVALPPKYTAKINFSPPMTMERDGLLQRMPSGNSLYFVVTYKEAFWQKQGFSGYVIRVTSSANKPSQSEAETTENGAGPQIPFTALFDATTMDQSPALSGKVEATKWRQIPIEERKVAILKGIEFYFGVEAMEPLDYAEVDWGTESFCSSYPSCVFAPGAITGYFQALKTPFQRVHWAGEETTVRWFGFMDGAVYSGKRAAQEVLNELRPDVVVGV</sequence>
<evidence type="ECO:0000256" key="4">
    <source>
        <dbReference type="ARBA" id="ARBA00023002"/>
    </source>
</evidence>
<dbReference type="Proteomes" id="UP000887568">
    <property type="component" value="Unplaced"/>
</dbReference>
<dbReference type="InterPro" id="IPR002937">
    <property type="entry name" value="Amino_oxidase"/>
</dbReference>
<evidence type="ECO:0000256" key="7">
    <source>
        <dbReference type="RuleBase" id="RU362067"/>
    </source>
</evidence>
<dbReference type="EnsemblMetazoa" id="XM_038207574.1">
    <property type="protein sequence ID" value="XP_038063502.1"/>
    <property type="gene ID" value="LOC119734211"/>
</dbReference>
<keyword evidence="11" id="KW-1185">Reference proteome</keyword>
<dbReference type="PANTHER" id="PTHR43563:SF14">
    <property type="entry name" value="AMINE OXIDASE"/>
    <property type="match status" value="1"/>
</dbReference>
<dbReference type="GeneID" id="119734211"/>